<name>A0A4Y3HT71_9VIBR</name>
<reference evidence="2 3" key="1">
    <citation type="submission" date="2019-06" db="EMBL/GenBank/DDBJ databases">
        <title>Whole genome shotgun sequence of Vibrio inusitatus NBRC 102082.</title>
        <authorList>
            <person name="Hosoyama A."/>
            <person name="Uohara A."/>
            <person name="Ohji S."/>
            <person name="Ichikawa N."/>
        </authorList>
    </citation>
    <scope>NUCLEOTIDE SEQUENCE [LARGE SCALE GENOMIC DNA]</scope>
    <source>
        <strain evidence="2 3">NBRC 102082</strain>
    </source>
</reference>
<evidence type="ECO:0000313" key="2">
    <source>
        <dbReference type="EMBL" id="GEA50353.1"/>
    </source>
</evidence>
<dbReference type="RefSeq" id="WP_141344744.1">
    <property type="nucleotide sequence ID" value="NZ_BJLF01000004.1"/>
</dbReference>
<keyword evidence="3" id="KW-1185">Reference proteome</keyword>
<dbReference type="EMBL" id="BJLF01000004">
    <property type="protein sequence ID" value="GEA50353.1"/>
    <property type="molecule type" value="Genomic_DNA"/>
</dbReference>
<dbReference type="InterPro" id="IPR010699">
    <property type="entry name" value="DUF1275"/>
</dbReference>
<sequence>MISRLPKWVEVGAFILALVAGFVNSIGLLGFEHQSVSHLSGTATLLGISVINSSFSHVLNLLAVLLSFMFGSSIAGYLLHSSTLKLGRHYDSVLFIESLFLFIALGLLSSGNFSGLYFASAACGLQNAMATTYSGAIVRTTHVTGIFTDLGIMLGKLFRGEPLDKRKAKLFIYIILGFISGGTAGVLLYAKYQFMSLLVPATACFVIAVIYKFYSRQHKPLT</sequence>
<evidence type="ECO:0000313" key="3">
    <source>
        <dbReference type="Proteomes" id="UP000318717"/>
    </source>
</evidence>
<keyword evidence="1" id="KW-0472">Membrane</keyword>
<accession>A0A4Y3HT71</accession>
<dbReference type="Pfam" id="PF06912">
    <property type="entry name" value="DUF1275"/>
    <property type="match status" value="1"/>
</dbReference>
<feature type="transmembrane region" description="Helical" evidence="1">
    <location>
        <begin position="58"/>
        <end position="79"/>
    </location>
</feature>
<gene>
    <name evidence="2" type="ORF">VIN01S_11570</name>
</gene>
<feature type="transmembrane region" description="Helical" evidence="1">
    <location>
        <begin position="140"/>
        <end position="158"/>
    </location>
</feature>
<protein>
    <submittedName>
        <fullName evidence="2">Permease</fullName>
    </submittedName>
</protein>
<organism evidence="2 3">
    <name type="scientific">Vibrio inusitatus NBRC 102082</name>
    <dbReference type="NCBI Taxonomy" id="1219070"/>
    <lineage>
        <taxon>Bacteria</taxon>
        <taxon>Pseudomonadati</taxon>
        <taxon>Pseudomonadota</taxon>
        <taxon>Gammaproteobacteria</taxon>
        <taxon>Vibrionales</taxon>
        <taxon>Vibrionaceae</taxon>
        <taxon>Vibrio</taxon>
    </lineage>
</organism>
<comment type="caution">
    <text evidence="2">The sequence shown here is derived from an EMBL/GenBank/DDBJ whole genome shotgun (WGS) entry which is preliminary data.</text>
</comment>
<keyword evidence="1" id="KW-0812">Transmembrane</keyword>
<evidence type="ECO:0000256" key="1">
    <source>
        <dbReference type="SAM" id="Phobius"/>
    </source>
</evidence>
<feature type="transmembrane region" description="Helical" evidence="1">
    <location>
        <begin position="12"/>
        <end position="31"/>
    </location>
</feature>
<feature type="transmembrane region" description="Helical" evidence="1">
    <location>
        <begin position="195"/>
        <end position="214"/>
    </location>
</feature>
<dbReference type="OrthoDB" id="270162at2"/>
<dbReference type="PANTHER" id="PTHR37314:SF4">
    <property type="entry name" value="UPF0700 TRANSMEMBRANE PROTEIN YOAK"/>
    <property type="match status" value="1"/>
</dbReference>
<feature type="transmembrane region" description="Helical" evidence="1">
    <location>
        <begin position="170"/>
        <end position="189"/>
    </location>
</feature>
<proteinExistence type="predicted"/>
<dbReference type="PANTHER" id="PTHR37314">
    <property type="entry name" value="SLR0142 PROTEIN"/>
    <property type="match status" value="1"/>
</dbReference>
<keyword evidence="1" id="KW-1133">Transmembrane helix</keyword>
<feature type="transmembrane region" description="Helical" evidence="1">
    <location>
        <begin position="99"/>
        <end position="120"/>
    </location>
</feature>
<dbReference type="Proteomes" id="UP000318717">
    <property type="component" value="Unassembled WGS sequence"/>
</dbReference>
<dbReference type="AlphaFoldDB" id="A0A4Y3HT71"/>